<evidence type="ECO:0000256" key="1">
    <source>
        <dbReference type="ARBA" id="ARBA00006479"/>
    </source>
</evidence>
<proteinExistence type="inferred from homology"/>
<dbReference type="InterPro" id="IPR000600">
    <property type="entry name" value="ROK"/>
</dbReference>
<dbReference type="EMBL" id="JBBMES010000012">
    <property type="protein sequence ID" value="MEQ2535575.1"/>
    <property type="molecule type" value="Genomic_DNA"/>
</dbReference>
<accession>A0ABV1GQV2</accession>
<organism evidence="2 3">
    <name type="scientific">Lachnospira intestinalis</name>
    <dbReference type="NCBI Taxonomy" id="3133158"/>
    <lineage>
        <taxon>Bacteria</taxon>
        <taxon>Bacillati</taxon>
        <taxon>Bacillota</taxon>
        <taxon>Clostridia</taxon>
        <taxon>Lachnospirales</taxon>
        <taxon>Lachnospiraceae</taxon>
        <taxon>Lachnospira</taxon>
    </lineage>
</organism>
<keyword evidence="3" id="KW-1185">Reference proteome</keyword>
<gene>
    <name evidence="2" type="ORF">WMO38_10655</name>
</gene>
<evidence type="ECO:0000313" key="2">
    <source>
        <dbReference type="EMBL" id="MEQ2535575.1"/>
    </source>
</evidence>
<protein>
    <submittedName>
        <fullName evidence="2">ROK family protein</fullName>
    </submittedName>
</protein>
<name>A0ABV1GQV2_9FIRM</name>
<dbReference type="PROSITE" id="PS01125">
    <property type="entry name" value="ROK"/>
    <property type="match status" value="1"/>
</dbReference>
<dbReference type="Pfam" id="PF00480">
    <property type="entry name" value="ROK"/>
    <property type="match status" value="1"/>
</dbReference>
<dbReference type="PANTHER" id="PTHR18964">
    <property type="entry name" value="ROK (REPRESSOR, ORF, KINASE) FAMILY"/>
    <property type="match status" value="1"/>
</dbReference>
<dbReference type="PANTHER" id="PTHR18964:SF149">
    <property type="entry name" value="BIFUNCTIONAL UDP-N-ACETYLGLUCOSAMINE 2-EPIMERASE_N-ACETYLMANNOSAMINE KINASE"/>
    <property type="match status" value="1"/>
</dbReference>
<reference evidence="2 3" key="1">
    <citation type="submission" date="2024-03" db="EMBL/GenBank/DDBJ databases">
        <title>Human intestinal bacterial collection.</title>
        <authorList>
            <person name="Pauvert C."/>
            <person name="Hitch T.C.A."/>
            <person name="Clavel T."/>
        </authorList>
    </citation>
    <scope>NUCLEOTIDE SEQUENCE [LARGE SCALE GENOMIC DNA]</scope>
    <source>
        <strain evidence="2 3">CLA-JM-H10</strain>
    </source>
</reference>
<comment type="similarity">
    <text evidence="1">Belongs to the ROK (NagC/XylR) family.</text>
</comment>
<dbReference type="Proteomes" id="UP001480973">
    <property type="component" value="Unassembled WGS sequence"/>
</dbReference>
<dbReference type="SUPFAM" id="SSF53067">
    <property type="entry name" value="Actin-like ATPase domain"/>
    <property type="match status" value="1"/>
</dbReference>
<dbReference type="Gene3D" id="3.30.420.40">
    <property type="match status" value="2"/>
</dbReference>
<sequence>MMNKVVFGIDVGGTTIKCGFFSDDGELIEKEELPTRKENSGENILPDIAEYIKMTLAVHKKKFTDIAGIGIGVPGAVRDDGTVNKCVNLGWDVVNVPKKLSELLIFPKEKIKAGNDANVAALGEYWKGSGKEYSSIMMVTIGTGVGGGLIIDGKPINGFNGAAAEIGHMPLVDGLDFACNCGKTGCLEQVASATGIARLAGTKNAKEVFDRAKAGDKDMEEVIEKVCSYIGKGLACAAAIADPECFVIGGGVSAAGDYFIDKIKKYYKKQAFHPSIDTAIVKASLLNDAGIYGAAKLAL</sequence>
<dbReference type="InterPro" id="IPR043129">
    <property type="entry name" value="ATPase_NBD"/>
</dbReference>
<evidence type="ECO:0000313" key="3">
    <source>
        <dbReference type="Proteomes" id="UP001480973"/>
    </source>
</evidence>
<comment type="caution">
    <text evidence="2">The sequence shown here is derived from an EMBL/GenBank/DDBJ whole genome shotgun (WGS) entry which is preliminary data.</text>
</comment>
<dbReference type="InterPro" id="IPR049874">
    <property type="entry name" value="ROK_cs"/>
</dbReference>